<organism evidence="2 3">
    <name type="scientific">Centaurea solstitialis</name>
    <name type="common">yellow star-thistle</name>
    <dbReference type="NCBI Taxonomy" id="347529"/>
    <lineage>
        <taxon>Eukaryota</taxon>
        <taxon>Viridiplantae</taxon>
        <taxon>Streptophyta</taxon>
        <taxon>Embryophyta</taxon>
        <taxon>Tracheophyta</taxon>
        <taxon>Spermatophyta</taxon>
        <taxon>Magnoliopsida</taxon>
        <taxon>eudicotyledons</taxon>
        <taxon>Gunneridae</taxon>
        <taxon>Pentapetalae</taxon>
        <taxon>asterids</taxon>
        <taxon>campanulids</taxon>
        <taxon>Asterales</taxon>
        <taxon>Asteraceae</taxon>
        <taxon>Carduoideae</taxon>
        <taxon>Cardueae</taxon>
        <taxon>Centaureinae</taxon>
        <taxon>Centaurea</taxon>
    </lineage>
</organism>
<dbReference type="InterPro" id="IPR038947">
    <property type="entry name" value="At3g27210-like"/>
</dbReference>
<protein>
    <submittedName>
        <fullName evidence="2">Uncharacterized protein</fullName>
    </submittedName>
</protein>
<name>A0AA38SXJ2_9ASTR</name>
<gene>
    <name evidence="2" type="ORF">OSB04_026769</name>
</gene>
<dbReference type="PANTHER" id="PTHR34280">
    <property type="entry name" value="OS01G0920100 PROTEIN"/>
    <property type="match status" value="1"/>
</dbReference>
<reference evidence="2" key="1">
    <citation type="submission" date="2023-03" db="EMBL/GenBank/DDBJ databases">
        <title>Chromosome-scale reference genome and RAD-based genetic map of yellow starthistle (Centaurea solstitialis) reveal putative structural variation and QTLs associated with invader traits.</title>
        <authorList>
            <person name="Reatini B."/>
            <person name="Cang F.A."/>
            <person name="Jiang Q."/>
            <person name="Mckibben M.T.W."/>
            <person name="Barker M.S."/>
            <person name="Rieseberg L.H."/>
            <person name="Dlugosch K.M."/>
        </authorList>
    </citation>
    <scope>NUCLEOTIDE SEQUENCE</scope>
    <source>
        <strain evidence="2">CAN-66</strain>
        <tissue evidence="2">Leaf</tissue>
    </source>
</reference>
<evidence type="ECO:0000313" key="2">
    <source>
        <dbReference type="EMBL" id="KAJ9540263.1"/>
    </source>
</evidence>
<feature type="region of interest" description="Disordered" evidence="1">
    <location>
        <begin position="162"/>
        <end position="192"/>
    </location>
</feature>
<dbReference type="PANTHER" id="PTHR34280:SF18">
    <property type="match status" value="1"/>
</dbReference>
<evidence type="ECO:0000256" key="1">
    <source>
        <dbReference type="SAM" id="MobiDB-lite"/>
    </source>
</evidence>
<keyword evidence="3" id="KW-1185">Reference proteome</keyword>
<sequence length="222" mass="24178">MGACVSTHNHKKASAMKVHQSSGFVNRKSDDHQIIIPPSPIKEKPLIVNGNVAVKPQWPPLHSAGNSRDFGSKEETFFDSQAWLESDCDDDFKSVNGEFTPSRGNTPVHHSFSAGIPRIKGGAATIDDQKPSSIPPSVTKKKMRLSDLFNESLRENHEFYEKNAEAADENEAIGSHGPAAVGGGGSKSKRERWAESVHLPGCLPRMLSSCRPVTPQETGLRK</sequence>
<accession>A0AA38SXJ2</accession>
<dbReference type="Proteomes" id="UP001172457">
    <property type="component" value="Chromosome 7"/>
</dbReference>
<dbReference type="AlphaFoldDB" id="A0AA38SXJ2"/>
<comment type="caution">
    <text evidence="2">The sequence shown here is derived from an EMBL/GenBank/DDBJ whole genome shotgun (WGS) entry which is preliminary data.</text>
</comment>
<proteinExistence type="predicted"/>
<dbReference type="EMBL" id="JARYMX010000007">
    <property type="protein sequence ID" value="KAJ9540263.1"/>
    <property type="molecule type" value="Genomic_DNA"/>
</dbReference>
<evidence type="ECO:0000313" key="3">
    <source>
        <dbReference type="Proteomes" id="UP001172457"/>
    </source>
</evidence>